<dbReference type="AlphaFoldDB" id="B7J9W8"/>
<keyword evidence="2" id="KW-1185">Reference proteome</keyword>
<dbReference type="HOGENOM" id="CLU_2713165_0_0_6"/>
<dbReference type="KEGG" id="afr:AFE_2995"/>
<reference evidence="1 2" key="1">
    <citation type="journal article" date="2008" name="BMC Genomics">
        <title>Acidithiobacillus ferrooxidans metabolism: from genome sequence to industrial applications.</title>
        <authorList>
            <person name="Valdes J."/>
            <person name="Pedroso I."/>
            <person name="Quatrini R."/>
            <person name="Dodson R.J."/>
            <person name="Tettelin H."/>
            <person name="Blake R.II."/>
            <person name="Eisen J.A."/>
            <person name="Holmes D.S."/>
        </authorList>
    </citation>
    <scope>NUCLEOTIDE SEQUENCE [LARGE SCALE GENOMIC DNA]</scope>
    <source>
        <strain evidence="2">ATCC 23270 / DSM 14882 / CIP 104768 / NCIMB 8455</strain>
    </source>
</reference>
<proteinExistence type="predicted"/>
<dbReference type="Proteomes" id="UP000001362">
    <property type="component" value="Chromosome"/>
</dbReference>
<evidence type="ECO:0000313" key="1">
    <source>
        <dbReference type="EMBL" id="ACK78245.1"/>
    </source>
</evidence>
<organism evidence="1 2">
    <name type="scientific">Acidithiobacillus ferrooxidans (strain ATCC 23270 / DSM 14882 / CIP 104768 / NCIMB 8455)</name>
    <name type="common">Ferrobacillus ferrooxidans (strain ATCC 23270)</name>
    <dbReference type="NCBI Taxonomy" id="243159"/>
    <lineage>
        <taxon>Bacteria</taxon>
        <taxon>Pseudomonadati</taxon>
        <taxon>Pseudomonadota</taxon>
        <taxon>Acidithiobacillia</taxon>
        <taxon>Acidithiobacillales</taxon>
        <taxon>Acidithiobacillaceae</taxon>
        <taxon>Acidithiobacillus</taxon>
    </lineage>
</organism>
<accession>B7J9W8</accession>
<dbReference type="STRING" id="243159.AFE_2995"/>
<sequence>MFCQISASEIYPVENTMRLGMETCQSVQEAPWQKNCFRCPCSDGGKSWCQVCRKMLSSEADEGARMTMLRGC</sequence>
<evidence type="ECO:0000313" key="2">
    <source>
        <dbReference type="Proteomes" id="UP000001362"/>
    </source>
</evidence>
<dbReference type="PaxDb" id="243159-AFE_2995"/>
<gene>
    <name evidence="1" type="ordered locus">AFE_2995</name>
</gene>
<protein>
    <submittedName>
        <fullName evidence="1">Conserved domain protein</fullName>
    </submittedName>
</protein>
<dbReference type="EMBL" id="CP001219">
    <property type="protein sequence ID" value="ACK78245.1"/>
    <property type="molecule type" value="Genomic_DNA"/>
</dbReference>
<name>B7J9W8_ACIF2</name>